<proteinExistence type="predicted"/>
<reference evidence="1" key="1">
    <citation type="submission" date="2018-05" db="EMBL/GenBank/DDBJ databases">
        <authorList>
            <person name="Lanie J.A."/>
            <person name="Ng W.-L."/>
            <person name="Kazmierczak K.M."/>
            <person name="Andrzejewski T.M."/>
            <person name="Davidsen T.M."/>
            <person name="Wayne K.J."/>
            <person name="Tettelin H."/>
            <person name="Glass J.I."/>
            <person name="Rusch D."/>
            <person name="Podicherti R."/>
            <person name="Tsui H.-C.T."/>
            <person name="Winkler M.E."/>
        </authorList>
    </citation>
    <scope>NUCLEOTIDE SEQUENCE</scope>
</reference>
<name>A0A382A379_9ZZZZ</name>
<gene>
    <name evidence="1" type="ORF">METZ01_LOCUS148814</name>
</gene>
<sequence length="64" mass="7512">MAWNFSDVEAAREHLKDFKDMSVVIRANNKPDFDLLTKAKCKMHGMKKVRVLDGTKEPRTYHFD</sequence>
<evidence type="ECO:0000313" key="1">
    <source>
        <dbReference type="EMBL" id="SVA95960.1"/>
    </source>
</evidence>
<dbReference type="AlphaFoldDB" id="A0A382A379"/>
<organism evidence="1">
    <name type="scientific">marine metagenome</name>
    <dbReference type="NCBI Taxonomy" id="408172"/>
    <lineage>
        <taxon>unclassified sequences</taxon>
        <taxon>metagenomes</taxon>
        <taxon>ecological metagenomes</taxon>
    </lineage>
</organism>
<dbReference type="EMBL" id="UINC01023724">
    <property type="protein sequence ID" value="SVA95960.1"/>
    <property type="molecule type" value="Genomic_DNA"/>
</dbReference>
<protein>
    <submittedName>
        <fullName evidence="1">Uncharacterized protein</fullName>
    </submittedName>
</protein>
<accession>A0A382A379</accession>